<reference evidence="2" key="1">
    <citation type="submission" date="2013-04" db="EMBL/GenBank/DDBJ databases">
        <authorList>
            <person name="Qu J."/>
            <person name="Murali S.C."/>
            <person name="Bandaranaike D."/>
            <person name="Bellair M."/>
            <person name="Blankenburg K."/>
            <person name="Chao H."/>
            <person name="Dinh H."/>
            <person name="Doddapaneni H."/>
            <person name="Downs B."/>
            <person name="Dugan-Rocha S."/>
            <person name="Elkadiri S."/>
            <person name="Gnanaolivu R.D."/>
            <person name="Hernandez B."/>
            <person name="Javaid M."/>
            <person name="Jayaseelan J.C."/>
            <person name="Lee S."/>
            <person name="Li M."/>
            <person name="Ming W."/>
            <person name="Munidasa M."/>
            <person name="Muniz J."/>
            <person name="Nguyen L."/>
            <person name="Ongeri F."/>
            <person name="Osuji N."/>
            <person name="Pu L.-L."/>
            <person name="Puazo M."/>
            <person name="Qu C."/>
            <person name="Quiroz J."/>
            <person name="Raj R."/>
            <person name="Weissenberger G."/>
            <person name="Xin Y."/>
            <person name="Zou X."/>
            <person name="Han Y."/>
            <person name="Richards S."/>
            <person name="Worley K."/>
            <person name="Muzny D."/>
            <person name="Gibbs R."/>
        </authorList>
    </citation>
    <scope>NUCLEOTIDE SEQUENCE</scope>
    <source>
        <strain evidence="2">Sampled in the wild</strain>
    </source>
</reference>
<dbReference type="OrthoDB" id="275301at2759"/>
<proteinExistence type="predicted"/>
<dbReference type="AlphaFoldDB" id="A0A8K0KQ91"/>
<evidence type="ECO:0000313" key="3">
    <source>
        <dbReference type="Proteomes" id="UP000792457"/>
    </source>
</evidence>
<evidence type="ECO:0000313" key="2">
    <source>
        <dbReference type="EMBL" id="KAG8238439.1"/>
    </source>
</evidence>
<protein>
    <recommendedName>
        <fullName evidence="4">SAM domain-containing protein</fullName>
    </recommendedName>
</protein>
<feature type="region of interest" description="Disordered" evidence="1">
    <location>
        <begin position="49"/>
        <end position="73"/>
    </location>
</feature>
<comment type="caution">
    <text evidence="2">The sequence shown here is derived from an EMBL/GenBank/DDBJ whole genome shotgun (WGS) entry which is preliminary data.</text>
</comment>
<dbReference type="InterPro" id="IPR013761">
    <property type="entry name" value="SAM/pointed_sf"/>
</dbReference>
<keyword evidence="3" id="KW-1185">Reference proteome</keyword>
<feature type="compositionally biased region" description="Polar residues" evidence="1">
    <location>
        <begin position="60"/>
        <end position="73"/>
    </location>
</feature>
<reference evidence="2" key="2">
    <citation type="submission" date="2017-10" db="EMBL/GenBank/DDBJ databases">
        <title>Ladona fulva Genome sequencing and assembly.</title>
        <authorList>
            <person name="Murali S."/>
            <person name="Richards S."/>
            <person name="Bandaranaike D."/>
            <person name="Bellair M."/>
            <person name="Blankenburg K."/>
            <person name="Chao H."/>
            <person name="Dinh H."/>
            <person name="Doddapaneni H."/>
            <person name="Dugan-Rocha S."/>
            <person name="Elkadiri S."/>
            <person name="Gnanaolivu R."/>
            <person name="Hernandez B."/>
            <person name="Skinner E."/>
            <person name="Javaid M."/>
            <person name="Lee S."/>
            <person name="Li M."/>
            <person name="Ming W."/>
            <person name="Munidasa M."/>
            <person name="Muniz J."/>
            <person name="Nguyen L."/>
            <person name="Hughes D."/>
            <person name="Osuji N."/>
            <person name="Pu L.-L."/>
            <person name="Puazo M."/>
            <person name="Qu C."/>
            <person name="Quiroz J."/>
            <person name="Raj R."/>
            <person name="Weissenberger G."/>
            <person name="Xin Y."/>
            <person name="Zou X."/>
            <person name="Han Y."/>
            <person name="Worley K."/>
            <person name="Muzny D."/>
            <person name="Gibbs R."/>
        </authorList>
    </citation>
    <scope>NUCLEOTIDE SEQUENCE</scope>
    <source>
        <strain evidence="2">Sampled in the wild</strain>
    </source>
</reference>
<dbReference type="Proteomes" id="UP000792457">
    <property type="component" value="Unassembled WGS sequence"/>
</dbReference>
<organism evidence="2 3">
    <name type="scientific">Ladona fulva</name>
    <name type="common">Scarce chaser dragonfly</name>
    <name type="synonym">Libellula fulva</name>
    <dbReference type="NCBI Taxonomy" id="123851"/>
    <lineage>
        <taxon>Eukaryota</taxon>
        <taxon>Metazoa</taxon>
        <taxon>Ecdysozoa</taxon>
        <taxon>Arthropoda</taxon>
        <taxon>Hexapoda</taxon>
        <taxon>Insecta</taxon>
        <taxon>Pterygota</taxon>
        <taxon>Palaeoptera</taxon>
        <taxon>Odonata</taxon>
        <taxon>Epiprocta</taxon>
        <taxon>Anisoptera</taxon>
        <taxon>Libelluloidea</taxon>
        <taxon>Libellulidae</taxon>
        <taxon>Ladona</taxon>
    </lineage>
</organism>
<dbReference type="EMBL" id="KZ309354">
    <property type="protein sequence ID" value="KAG8238439.1"/>
    <property type="molecule type" value="Genomic_DNA"/>
</dbReference>
<gene>
    <name evidence="2" type="ORF">J437_LFUL002896</name>
</gene>
<accession>A0A8K0KQ91</accession>
<name>A0A8K0KQ91_LADFU</name>
<evidence type="ECO:0008006" key="4">
    <source>
        <dbReference type="Google" id="ProtNLM"/>
    </source>
</evidence>
<evidence type="ECO:0000256" key="1">
    <source>
        <dbReference type="SAM" id="MobiDB-lite"/>
    </source>
</evidence>
<feature type="compositionally biased region" description="Basic and acidic residues" evidence="1">
    <location>
        <begin position="49"/>
        <end position="59"/>
    </location>
</feature>
<sequence>MENVLAEDYTLDDVRLHMERSDLRRIGLRGGVELRLWRSIIRWRELNDKSAHESEDGNHTNDPPQMSLRSTNL</sequence>
<dbReference type="SUPFAM" id="SSF47769">
    <property type="entry name" value="SAM/Pointed domain"/>
    <property type="match status" value="1"/>
</dbReference>